<reference evidence="1" key="2">
    <citation type="journal article" date="2022" name="Microbiol. Resour. Announc.">
        <title>Metagenome Sequencing to Explore Phylogenomics of Terrestrial Cyanobacteria.</title>
        <authorList>
            <person name="Ward R.D."/>
            <person name="Stajich J.E."/>
            <person name="Johansen J.R."/>
            <person name="Huntemann M."/>
            <person name="Clum A."/>
            <person name="Foster B."/>
            <person name="Foster B."/>
            <person name="Roux S."/>
            <person name="Palaniappan K."/>
            <person name="Varghese N."/>
            <person name="Mukherjee S."/>
            <person name="Reddy T.B.K."/>
            <person name="Daum C."/>
            <person name="Copeland A."/>
            <person name="Chen I.A."/>
            <person name="Ivanova N.N."/>
            <person name="Kyrpides N.C."/>
            <person name="Shapiro N."/>
            <person name="Eloe-Fadrosh E.A."/>
            <person name="Pietrasiak N."/>
        </authorList>
    </citation>
    <scope>NUCLEOTIDE SEQUENCE</scope>
    <source>
        <strain evidence="1">CPER-KK1</strain>
    </source>
</reference>
<name>A0A951PN93_9CYAN</name>
<dbReference type="Proteomes" id="UP000753908">
    <property type="component" value="Unassembled WGS sequence"/>
</dbReference>
<evidence type="ECO:0000313" key="1">
    <source>
        <dbReference type="EMBL" id="MBW4547075.1"/>
    </source>
</evidence>
<accession>A0A951PN93</accession>
<gene>
    <name evidence="1" type="ORF">KME25_21925</name>
</gene>
<dbReference type="EMBL" id="JAHHIF010000034">
    <property type="protein sequence ID" value="MBW4547075.1"/>
    <property type="molecule type" value="Genomic_DNA"/>
</dbReference>
<reference evidence="1" key="1">
    <citation type="submission" date="2021-05" db="EMBL/GenBank/DDBJ databases">
        <authorList>
            <person name="Pietrasiak N."/>
            <person name="Ward R."/>
            <person name="Stajich J.E."/>
            <person name="Kurbessoian T."/>
        </authorList>
    </citation>
    <scope>NUCLEOTIDE SEQUENCE</scope>
    <source>
        <strain evidence="1">CPER-KK1</strain>
    </source>
</reference>
<proteinExistence type="predicted"/>
<protein>
    <submittedName>
        <fullName evidence="1">Uncharacterized protein</fullName>
    </submittedName>
</protein>
<comment type="caution">
    <text evidence="1">The sequence shown here is derived from an EMBL/GenBank/DDBJ whole genome shotgun (WGS) entry which is preliminary data.</text>
</comment>
<dbReference type="AlphaFoldDB" id="A0A951PN93"/>
<evidence type="ECO:0000313" key="2">
    <source>
        <dbReference type="Proteomes" id="UP000753908"/>
    </source>
</evidence>
<sequence length="112" mass="12723">MNGDKDLESRQLQVKLQAITADIRTLADSHQGNTLALLSLLRALEHSHREIRENLFQASLPDNRQALYSLLRDIEETGGWPYIDRMKLQLLLCNLLLEAEPEVLTTDVSKEG</sequence>
<organism evidence="1 2">
    <name type="scientific">Symplocastrum torsivum CPER-KK1</name>
    <dbReference type="NCBI Taxonomy" id="450513"/>
    <lineage>
        <taxon>Bacteria</taxon>
        <taxon>Bacillati</taxon>
        <taxon>Cyanobacteriota</taxon>
        <taxon>Cyanophyceae</taxon>
        <taxon>Oscillatoriophycideae</taxon>
        <taxon>Oscillatoriales</taxon>
        <taxon>Microcoleaceae</taxon>
        <taxon>Symplocastrum</taxon>
    </lineage>
</organism>